<sequence>MSNNSELTKEEVEKIESAIKDKFWNVYGNNTARLSGICRQLAFAEGGICWFFLSNPSAGISLDLKIILTFLVFFFIADAGQYFMLAMNNKKLAMLYEAKLDKKLIYSKEEIIRPIWINSSGDICFGIKLLFLGIASILLIAKFYCR</sequence>
<feature type="transmembrane region" description="Helical" evidence="1">
    <location>
        <begin position="66"/>
        <end position="85"/>
    </location>
</feature>
<feature type="transmembrane region" description="Helical" evidence="1">
    <location>
        <begin position="123"/>
        <end position="144"/>
    </location>
</feature>
<reference evidence="2" key="1">
    <citation type="journal article" date="2014" name="Int. J. Syst. Evol. Microbiol.">
        <title>Complete genome sequence of Corynebacterium casei LMG S-19264T (=DSM 44701T), isolated from a smear-ripened cheese.</title>
        <authorList>
            <consortium name="US DOE Joint Genome Institute (JGI-PGF)"/>
            <person name="Walter F."/>
            <person name="Albersmeier A."/>
            <person name="Kalinowski J."/>
            <person name="Ruckert C."/>
        </authorList>
    </citation>
    <scope>NUCLEOTIDE SEQUENCE</scope>
    <source>
        <strain evidence="2">JCM 13919</strain>
    </source>
</reference>
<gene>
    <name evidence="2" type="ORF">GCM10007966_21150</name>
</gene>
<organism evidence="2 3">
    <name type="scientific">Legionella impletisoli</name>
    <dbReference type="NCBI Taxonomy" id="343510"/>
    <lineage>
        <taxon>Bacteria</taxon>
        <taxon>Pseudomonadati</taxon>
        <taxon>Pseudomonadota</taxon>
        <taxon>Gammaproteobacteria</taxon>
        <taxon>Legionellales</taxon>
        <taxon>Legionellaceae</taxon>
        <taxon>Legionella</taxon>
    </lineage>
</organism>
<dbReference type="OrthoDB" id="9952622at2"/>
<keyword evidence="1" id="KW-1133">Transmembrane helix</keyword>
<protein>
    <recommendedName>
        <fullName evidence="4">Transmembrane protein</fullName>
    </recommendedName>
</protein>
<evidence type="ECO:0000313" key="3">
    <source>
        <dbReference type="Proteomes" id="UP000630149"/>
    </source>
</evidence>
<name>A0A917JYE1_9GAMM</name>
<dbReference type="RefSeq" id="WP_131777379.1">
    <property type="nucleotide sequence ID" value="NZ_BMOB01000013.1"/>
</dbReference>
<dbReference type="Proteomes" id="UP000630149">
    <property type="component" value="Unassembled WGS sequence"/>
</dbReference>
<keyword evidence="3" id="KW-1185">Reference proteome</keyword>
<comment type="caution">
    <text evidence="2">The sequence shown here is derived from an EMBL/GenBank/DDBJ whole genome shotgun (WGS) entry which is preliminary data.</text>
</comment>
<proteinExistence type="predicted"/>
<accession>A0A917JYE1</accession>
<keyword evidence="1" id="KW-0812">Transmembrane</keyword>
<evidence type="ECO:0000313" key="2">
    <source>
        <dbReference type="EMBL" id="GGI92293.1"/>
    </source>
</evidence>
<evidence type="ECO:0000256" key="1">
    <source>
        <dbReference type="SAM" id="Phobius"/>
    </source>
</evidence>
<dbReference type="EMBL" id="BMOB01000013">
    <property type="protein sequence ID" value="GGI92293.1"/>
    <property type="molecule type" value="Genomic_DNA"/>
</dbReference>
<evidence type="ECO:0008006" key="4">
    <source>
        <dbReference type="Google" id="ProtNLM"/>
    </source>
</evidence>
<keyword evidence="1" id="KW-0472">Membrane</keyword>
<reference evidence="2" key="2">
    <citation type="submission" date="2020-09" db="EMBL/GenBank/DDBJ databases">
        <authorList>
            <person name="Sun Q."/>
            <person name="Ohkuma M."/>
        </authorList>
    </citation>
    <scope>NUCLEOTIDE SEQUENCE</scope>
    <source>
        <strain evidence="2">JCM 13919</strain>
    </source>
</reference>
<dbReference type="AlphaFoldDB" id="A0A917JYE1"/>